<dbReference type="InterPro" id="IPR009057">
    <property type="entry name" value="Homeodomain-like_sf"/>
</dbReference>
<dbReference type="SUPFAM" id="SSF46689">
    <property type="entry name" value="Homeodomain-like"/>
    <property type="match status" value="1"/>
</dbReference>
<dbReference type="PANTHER" id="PTHR11019">
    <property type="entry name" value="HTH-TYPE TRANSCRIPTIONAL REGULATOR NIMR"/>
    <property type="match status" value="1"/>
</dbReference>
<dbReference type="PROSITE" id="PS01124">
    <property type="entry name" value="HTH_ARAC_FAMILY_2"/>
    <property type="match status" value="1"/>
</dbReference>
<dbReference type="SUPFAM" id="SSF51182">
    <property type="entry name" value="RmlC-like cupins"/>
    <property type="match status" value="1"/>
</dbReference>
<evidence type="ECO:0000256" key="3">
    <source>
        <dbReference type="ARBA" id="ARBA00023163"/>
    </source>
</evidence>
<evidence type="ECO:0000313" key="5">
    <source>
        <dbReference type="EMBL" id="MET1488335.1"/>
    </source>
</evidence>
<dbReference type="Proteomes" id="UP001548590">
    <property type="component" value="Unassembled WGS sequence"/>
</dbReference>
<keyword evidence="2" id="KW-0238">DNA-binding</keyword>
<proteinExistence type="predicted"/>
<dbReference type="Gene3D" id="1.10.10.60">
    <property type="entry name" value="Homeodomain-like"/>
    <property type="match status" value="1"/>
</dbReference>
<evidence type="ECO:0000313" key="6">
    <source>
        <dbReference type="Proteomes" id="UP001548590"/>
    </source>
</evidence>
<dbReference type="InterPro" id="IPR018060">
    <property type="entry name" value="HTH_AraC"/>
</dbReference>
<keyword evidence="3" id="KW-0804">Transcription</keyword>
<dbReference type="PROSITE" id="PS00041">
    <property type="entry name" value="HTH_ARAC_FAMILY_1"/>
    <property type="match status" value="1"/>
</dbReference>
<organism evidence="5 6">
    <name type="scientific">Uliginosibacterium paludis</name>
    <dbReference type="NCBI Taxonomy" id="1615952"/>
    <lineage>
        <taxon>Bacteria</taxon>
        <taxon>Pseudomonadati</taxon>
        <taxon>Pseudomonadota</taxon>
        <taxon>Betaproteobacteria</taxon>
        <taxon>Rhodocyclales</taxon>
        <taxon>Zoogloeaceae</taxon>
        <taxon>Uliginosibacterium</taxon>
    </lineage>
</organism>
<comment type="caution">
    <text evidence="5">The sequence shown here is derived from an EMBL/GenBank/DDBJ whole genome shotgun (WGS) entry which is preliminary data.</text>
</comment>
<protein>
    <submittedName>
        <fullName evidence="5">Helix-turn-helix transcriptional regulator</fullName>
    </submittedName>
</protein>
<dbReference type="InterPro" id="IPR011051">
    <property type="entry name" value="RmlC_Cupin_sf"/>
</dbReference>
<gene>
    <name evidence="5" type="ORF">ABVT11_00750</name>
</gene>
<evidence type="ECO:0000259" key="4">
    <source>
        <dbReference type="PROSITE" id="PS01124"/>
    </source>
</evidence>
<dbReference type="PANTHER" id="PTHR11019:SF159">
    <property type="entry name" value="TRANSCRIPTIONAL REGULATOR-RELATED"/>
    <property type="match status" value="1"/>
</dbReference>
<evidence type="ECO:0000256" key="2">
    <source>
        <dbReference type="ARBA" id="ARBA00023125"/>
    </source>
</evidence>
<dbReference type="CDD" id="cd06124">
    <property type="entry name" value="cupin_NimR-like_N"/>
    <property type="match status" value="1"/>
</dbReference>
<reference evidence="5 6" key="1">
    <citation type="submission" date="2024-07" db="EMBL/GenBank/DDBJ databases">
        <title>Uliginosibacterium paludis KCTC:42655.</title>
        <authorList>
            <person name="Kim M.K."/>
        </authorList>
    </citation>
    <scope>NUCLEOTIDE SEQUENCE [LARGE SCALE GENOMIC DNA]</scope>
    <source>
        <strain evidence="5 6">KCTC 42655</strain>
    </source>
</reference>
<dbReference type="InterPro" id="IPR003313">
    <property type="entry name" value="AraC-bd"/>
</dbReference>
<name>A0ABV2CKB6_9RHOO</name>
<dbReference type="InterPro" id="IPR018062">
    <property type="entry name" value="HTH_AraC-typ_CS"/>
</dbReference>
<dbReference type="EMBL" id="JBEWLZ010000001">
    <property type="protein sequence ID" value="MET1488335.1"/>
    <property type="molecule type" value="Genomic_DNA"/>
</dbReference>
<dbReference type="Pfam" id="PF12833">
    <property type="entry name" value="HTH_18"/>
    <property type="match status" value="1"/>
</dbReference>
<evidence type="ECO:0000256" key="1">
    <source>
        <dbReference type="ARBA" id="ARBA00023015"/>
    </source>
</evidence>
<dbReference type="SMART" id="SM00342">
    <property type="entry name" value="HTH_ARAC"/>
    <property type="match status" value="1"/>
</dbReference>
<sequence>MSQNSHPLLIRSIPRYARLPRPVVARVETLPPGSLTPWHSHDWWQLAWAMRGVLNLETRQASFVAPPQRAIWVPPDIEHQATNSSHTEMRSLYVARELMSWAPERCHVVEISPLVRELILSLGSLPTDYPENERNERLIGVLIDQLAMLPEVAFNLPMPEDARLSRICAALQLQPDDRRTMSEWAAHAGLSERSLARLFALQTGMSFGEWRQRLRLLLAINALERGERVTSVALDAGYASASAFIAAFRRNFGLTPTGMFRQETARQ</sequence>
<dbReference type="Pfam" id="PF02311">
    <property type="entry name" value="AraC_binding"/>
    <property type="match status" value="1"/>
</dbReference>
<keyword evidence="6" id="KW-1185">Reference proteome</keyword>
<accession>A0ABV2CKB6</accession>
<feature type="domain" description="HTH araC/xylS-type" evidence="4">
    <location>
        <begin position="165"/>
        <end position="262"/>
    </location>
</feature>
<dbReference type="Gene3D" id="2.60.120.10">
    <property type="entry name" value="Jelly Rolls"/>
    <property type="match status" value="1"/>
</dbReference>
<dbReference type="RefSeq" id="WP_345926364.1">
    <property type="nucleotide sequence ID" value="NZ_JBDIVF010000003.1"/>
</dbReference>
<dbReference type="InterPro" id="IPR014710">
    <property type="entry name" value="RmlC-like_jellyroll"/>
</dbReference>
<keyword evidence="1" id="KW-0805">Transcription regulation</keyword>